<accession>A0A913Y5G2</accession>
<sequence>METLFSTWSNIKEAYIHACKTVLGKRKRKFKTWITEETWNLIDTRRNLKEKKQSSRSTRLLERYNLQYTETNKEIKRRLRQDKRAYYDKLSLETERLASRGELSLKFTKLQENYPENCKPVRDENGVKIMQEEEQLKRWAEHFTKVLNRPPPPITTITDFTFGDVLDINCDPPTEEEV</sequence>
<keyword evidence="2" id="KW-1185">Reference proteome</keyword>
<dbReference type="AlphaFoldDB" id="A0A913Y5G2"/>
<dbReference type="GeneID" id="110252917"/>
<name>A0A913Y5G2_EXADI</name>
<protein>
    <submittedName>
        <fullName evidence="1">Uncharacterized protein</fullName>
    </submittedName>
</protein>
<evidence type="ECO:0000313" key="1">
    <source>
        <dbReference type="EnsemblMetazoa" id="XP_020915438.1"/>
    </source>
</evidence>
<reference evidence="1" key="1">
    <citation type="submission" date="2022-11" db="UniProtKB">
        <authorList>
            <consortium name="EnsemblMetazoa"/>
        </authorList>
    </citation>
    <scope>IDENTIFICATION</scope>
</reference>
<dbReference type="KEGG" id="epa:110252917"/>
<evidence type="ECO:0000313" key="2">
    <source>
        <dbReference type="Proteomes" id="UP000887567"/>
    </source>
</evidence>
<dbReference type="RefSeq" id="XP_020915438.1">
    <property type="nucleotide sequence ID" value="XM_021059779.2"/>
</dbReference>
<organism evidence="1 2">
    <name type="scientific">Exaiptasia diaphana</name>
    <name type="common">Tropical sea anemone</name>
    <name type="synonym">Aiptasia pulchella</name>
    <dbReference type="NCBI Taxonomy" id="2652724"/>
    <lineage>
        <taxon>Eukaryota</taxon>
        <taxon>Metazoa</taxon>
        <taxon>Cnidaria</taxon>
        <taxon>Anthozoa</taxon>
        <taxon>Hexacorallia</taxon>
        <taxon>Actiniaria</taxon>
        <taxon>Aiptasiidae</taxon>
        <taxon>Exaiptasia</taxon>
    </lineage>
</organism>
<dbReference type="OrthoDB" id="6242193at2759"/>
<dbReference type="OMA" id="YTETNKE"/>
<proteinExistence type="predicted"/>
<dbReference type="Proteomes" id="UP000887567">
    <property type="component" value="Unplaced"/>
</dbReference>
<dbReference type="EnsemblMetazoa" id="XM_021059779.2">
    <property type="protein sequence ID" value="XP_020915438.1"/>
    <property type="gene ID" value="LOC110252917"/>
</dbReference>